<comment type="caution">
    <text evidence="3">The sequence shown here is derived from an EMBL/GenBank/DDBJ whole genome shotgun (WGS) entry which is preliminary data.</text>
</comment>
<dbReference type="Proteomes" id="UP001339911">
    <property type="component" value="Unassembled WGS sequence"/>
</dbReference>
<evidence type="ECO:0000256" key="1">
    <source>
        <dbReference type="ARBA" id="ARBA00022553"/>
    </source>
</evidence>
<dbReference type="InterPro" id="IPR000253">
    <property type="entry name" value="FHA_dom"/>
</dbReference>
<dbReference type="EMBL" id="JAZGQL010000005">
    <property type="protein sequence ID" value="MEE6306964.1"/>
    <property type="molecule type" value="Genomic_DNA"/>
</dbReference>
<evidence type="ECO:0000313" key="3">
    <source>
        <dbReference type="EMBL" id="MEE6306964.1"/>
    </source>
</evidence>
<reference evidence="3 4" key="1">
    <citation type="submission" date="2024-01" db="EMBL/GenBank/DDBJ databases">
        <title>Genome insights into Plantactinospora veratri sp. nov.</title>
        <authorList>
            <person name="Wang L."/>
        </authorList>
    </citation>
    <scope>NUCLEOTIDE SEQUENCE [LARGE SCALE GENOMIC DNA]</scope>
    <source>
        <strain evidence="3 4">NEAU-FHS4</strain>
    </source>
</reference>
<organism evidence="3 4">
    <name type="scientific">Plantactinospora veratri</name>
    <dbReference type="NCBI Taxonomy" id="1436122"/>
    <lineage>
        <taxon>Bacteria</taxon>
        <taxon>Bacillati</taxon>
        <taxon>Actinomycetota</taxon>
        <taxon>Actinomycetes</taxon>
        <taxon>Micromonosporales</taxon>
        <taxon>Micromonosporaceae</taxon>
        <taxon>Plantactinospora</taxon>
    </lineage>
</organism>
<dbReference type="InterPro" id="IPR008984">
    <property type="entry name" value="SMAD_FHA_dom_sf"/>
</dbReference>
<keyword evidence="4" id="KW-1185">Reference proteome</keyword>
<keyword evidence="1" id="KW-0597">Phosphoprotein</keyword>
<evidence type="ECO:0000313" key="4">
    <source>
        <dbReference type="Proteomes" id="UP001339911"/>
    </source>
</evidence>
<feature type="domain" description="FHA" evidence="2">
    <location>
        <begin position="53"/>
        <end position="104"/>
    </location>
</feature>
<accession>A0ABU7SAK3</accession>
<evidence type="ECO:0000259" key="2">
    <source>
        <dbReference type="PROSITE" id="PS50006"/>
    </source>
</evidence>
<name>A0ABU7SAK3_9ACTN</name>
<dbReference type="PROSITE" id="PS50006">
    <property type="entry name" value="FHA_DOMAIN"/>
    <property type="match status" value="1"/>
</dbReference>
<dbReference type="RefSeq" id="WP_331207277.1">
    <property type="nucleotide sequence ID" value="NZ_JAZGQL010000005.1"/>
</dbReference>
<sequence>MTMPFPRSASKVSLLSSQTGSLARGLPPARPETLFVLGVNGGMSVAPDAGFPLVFGRNEPQVHVCVGAGDPHVSRRHGIITREHSRWVLNNIGRLPIRLPGSFLVLGGDRAELPPGYTPLFIVGPRQDHLLEVRVAASTSQPGATDGPEVETRDRERWELSPVEKLVLVCLGQRYLRNEPQPQPLTWAQVAAELGALQPTEEWSWRRSAHIVAKVRTRLSRRVPGLLEKEIPPPVGNTLNHNLITELLVTTTITRADLRLLDEEAVRPAPPG</sequence>
<protein>
    <recommendedName>
        <fullName evidence="2">FHA domain-containing protein</fullName>
    </recommendedName>
</protein>
<gene>
    <name evidence="3" type="ORF">V1634_09025</name>
</gene>
<dbReference type="SUPFAM" id="SSF49879">
    <property type="entry name" value="SMAD/FHA domain"/>
    <property type="match status" value="1"/>
</dbReference>
<proteinExistence type="predicted"/>